<feature type="domain" description="Rad50/SbcC-type AAA" evidence="2">
    <location>
        <begin position="4"/>
        <end position="53"/>
    </location>
</feature>
<dbReference type="Pfam" id="PF20469">
    <property type="entry name" value="OLD-like_TOPRIM"/>
    <property type="match status" value="1"/>
</dbReference>
<feature type="domain" description="ATPase AAA-type core" evidence="1">
    <location>
        <begin position="258"/>
        <end position="331"/>
    </location>
</feature>
<evidence type="ECO:0000259" key="3">
    <source>
        <dbReference type="Pfam" id="PF20469"/>
    </source>
</evidence>
<dbReference type="PANTHER" id="PTHR43581">
    <property type="entry name" value="ATP/GTP PHOSPHATASE"/>
    <property type="match status" value="1"/>
</dbReference>
<dbReference type="EMBL" id="MVHS01000039">
    <property type="protein sequence ID" value="ORA68012.1"/>
    <property type="molecule type" value="Genomic_DNA"/>
</dbReference>
<dbReference type="InterPro" id="IPR003959">
    <property type="entry name" value="ATPase_AAA_core"/>
</dbReference>
<dbReference type="Gene3D" id="3.40.50.300">
    <property type="entry name" value="P-loop containing nucleotide triphosphate hydrolases"/>
    <property type="match status" value="1"/>
</dbReference>
<name>A0A1X0D766_9MYCO</name>
<evidence type="ECO:0000259" key="1">
    <source>
        <dbReference type="Pfam" id="PF13304"/>
    </source>
</evidence>
<reference evidence="4 5" key="1">
    <citation type="submission" date="2016-12" db="EMBL/GenBank/DDBJ databases">
        <title>The new phylogeny of genus Mycobacterium.</title>
        <authorList>
            <person name="Tortoli E."/>
            <person name="Trovato A."/>
            <person name="Cirillo D.M."/>
        </authorList>
    </citation>
    <scope>NUCLEOTIDE SEQUENCE [LARGE SCALE GENOMIC DNA]</scope>
    <source>
        <strain evidence="4 5">DSM 45130</strain>
    </source>
</reference>
<dbReference type="Pfam" id="PF13304">
    <property type="entry name" value="AAA_21"/>
    <property type="match status" value="1"/>
</dbReference>
<organism evidence="4 5">
    <name type="scientific">Mycolicibacterium insubricum</name>
    <dbReference type="NCBI Taxonomy" id="444597"/>
    <lineage>
        <taxon>Bacteria</taxon>
        <taxon>Bacillati</taxon>
        <taxon>Actinomycetota</taxon>
        <taxon>Actinomycetes</taxon>
        <taxon>Mycobacteriales</taxon>
        <taxon>Mycobacteriaceae</taxon>
        <taxon>Mycolicibacterium</taxon>
    </lineage>
</organism>
<gene>
    <name evidence="4" type="ORF">BST26_14975</name>
</gene>
<dbReference type="InterPro" id="IPR027417">
    <property type="entry name" value="P-loop_NTPase"/>
</dbReference>
<evidence type="ECO:0000259" key="2">
    <source>
        <dbReference type="Pfam" id="PF13476"/>
    </source>
</evidence>
<evidence type="ECO:0000313" key="5">
    <source>
        <dbReference type="Proteomes" id="UP000192801"/>
    </source>
</evidence>
<dbReference type="CDD" id="cd01026">
    <property type="entry name" value="TOPRIM_OLD"/>
    <property type="match status" value="1"/>
</dbReference>
<dbReference type="Proteomes" id="UP000192801">
    <property type="component" value="Unassembled WGS sequence"/>
</dbReference>
<feature type="domain" description="OLD protein-like TOPRIM" evidence="3">
    <location>
        <begin position="374"/>
        <end position="438"/>
    </location>
</feature>
<comment type="caution">
    <text evidence="4">The sequence shown here is derived from an EMBL/GenBank/DDBJ whole genome shotgun (WGS) entry which is preliminary data.</text>
</comment>
<keyword evidence="4" id="KW-0378">Hydrolase</keyword>
<dbReference type="STRING" id="444597.BST26_14975"/>
<sequence>MLHKLIIQNFKCYKCFTLEFNADVNIIVGDNEAGKSTLLEAINLVLTGRTAGRLIQTEISPHLFNQAVAQEYVDQINAGANPVPPDIIIDLFLKNDAKTAHLKGTNNLAKEDVPGIRIRLAYNDEYAAEYKTFIDRKTATAVPVEYYKVEWMAFSGTAITQRGVPVAASMINAANIRLQNGADYYLQKIIKGHLTDQQRVELSRAYRDLKQTFSANDSIKIINDILDNAKGDVSDKTFSLGIDVSQQSGWESGLVPHLDDLPFPMIGSGEQNTMKILLAISRRLEESHAILIEEPENHLSFATLNKLIGKIEEKCKERQVIITTHSSYVINKLGLGKLILLNEQQPAKMTELDPATQDYFMKLSGYDTLRLVLARETIIVEGPSDELVVQRAYRDTHDGRLPIHDGIDVLNVRGLSSKRFLEIAAQLRKPVHVVTDNDGDPSAVDKKFEDFVEYTNITIHRSDDATLPSLEQHLHSLNGRDKMNRILGKNFPDDEKMLAHITNDKNKTTCAVAVFGTAETVSMPEYILNAIQ</sequence>
<dbReference type="GO" id="GO:0006302">
    <property type="term" value="P:double-strand break repair"/>
    <property type="evidence" value="ECO:0007669"/>
    <property type="project" value="InterPro"/>
</dbReference>
<accession>A0A1X0D766</accession>
<dbReference type="GO" id="GO:0016887">
    <property type="term" value="F:ATP hydrolysis activity"/>
    <property type="evidence" value="ECO:0007669"/>
    <property type="project" value="InterPro"/>
</dbReference>
<keyword evidence="4" id="KW-0540">Nuclease</keyword>
<dbReference type="SUPFAM" id="SSF52540">
    <property type="entry name" value="P-loop containing nucleoside triphosphate hydrolases"/>
    <property type="match status" value="1"/>
</dbReference>
<dbReference type="OrthoDB" id="3237462at2"/>
<dbReference type="InterPro" id="IPR051396">
    <property type="entry name" value="Bact_Antivir_Def_Nuclease"/>
</dbReference>
<protein>
    <submittedName>
        <fullName evidence="4">ATP-dependent endonuclease</fullName>
    </submittedName>
</protein>
<proteinExistence type="predicted"/>
<keyword evidence="5" id="KW-1185">Reference proteome</keyword>
<dbReference type="GO" id="GO:0004519">
    <property type="term" value="F:endonuclease activity"/>
    <property type="evidence" value="ECO:0007669"/>
    <property type="project" value="UniProtKB-KW"/>
</dbReference>
<dbReference type="InterPro" id="IPR038729">
    <property type="entry name" value="Rad50/SbcC_AAA"/>
</dbReference>
<dbReference type="Pfam" id="PF13476">
    <property type="entry name" value="AAA_23"/>
    <property type="match status" value="1"/>
</dbReference>
<dbReference type="InterPro" id="IPR034139">
    <property type="entry name" value="TOPRIM_OLD"/>
</dbReference>
<dbReference type="RefSeq" id="WP_083032018.1">
    <property type="nucleotide sequence ID" value="NZ_AP022618.1"/>
</dbReference>
<dbReference type="AlphaFoldDB" id="A0A1X0D766"/>
<dbReference type="PANTHER" id="PTHR43581:SF4">
    <property type="entry name" value="ATP_GTP PHOSPHATASE"/>
    <property type="match status" value="1"/>
</dbReference>
<keyword evidence="4" id="KW-0255">Endonuclease</keyword>
<evidence type="ECO:0000313" key="4">
    <source>
        <dbReference type="EMBL" id="ORA68012.1"/>
    </source>
</evidence>
<dbReference type="GO" id="GO:0005524">
    <property type="term" value="F:ATP binding"/>
    <property type="evidence" value="ECO:0007669"/>
    <property type="project" value="InterPro"/>
</dbReference>